<reference evidence="1" key="1">
    <citation type="submission" date="2021-06" db="EMBL/GenBank/DDBJ databases">
        <authorList>
            <person name="Kallberg Y."/>
            <person name="Tangrot J."/>
            <person name="Rosling A."/>
        </authorList>
    </citation>
    <scope>NUCLEOTIDE SEQUENCE</scope>
    <source>
        <strain evidence="1">CL551</strain>
    </source>
</reference>
<name>A0A9N9JBU8_9GLOM</name>
<feature type="non-terminal residue" evidence="1">
    <location>
        <position position="1"/>
    </location>
</feature>
<comment type="caution">
    <text evidence="1">The sequence shown here is derived from an EMBL/GenBank/DDBJ whole genome shotgun (WGS) entry which is preliminary data.</text>
</comment>
<sequence>TKASAELYLRMSLRKNLASEVSPVRRSIRGGGGVWRRGRFTLPDAQHVLN</sequence>
<evidence type="ECO:0000313" key="2">
    <source>
        <dbReference type="Proteomes" id="UP000789342"/>
    </source>
</evidence>
<dbReference type="EMBL" id="CAJVPV010045159">
    <property type="protein sequence ID" value="CAG8768681.1"/>
    <property type="molecule type" value="Genomic_DNA"/>
</dbReference>
<evidence type="ECO:0000313" key="1">
    <source>
        <dbReference type="EMBL" id="CAG8768681.1"/>
    </source>
</evidence>
<protein>
    <submittedName>
        <fullName evidence="1">2414_t:CDS:1</fullName>
    </submittedName>
</protein>
<keyword evidence="2" id="KW-1185">Reference proteome</keyword>
<dbReference type="AlphaFoldDB" id="A0A9N9JBU8"/>
<accession>A0A9N9JBU8</accession>
<dbReference type="Proteomes" id="UP000789342">
    <property type="component" value="Unassembled WGS sequence"/>
</dbReference>
<proteinExistence type="predicted"/>
<organism evidence="1 2">
    <name type="scientific">Acaulospora morrowiae</name>
    <dbReference type="NCBI Taxonomy" id="94023"/>
    <lineage>
        <taxon>Eukaryota</taxon>
        <taxon>Fungi</taxon>
        <taxon>Fungi incertae sedis</taxon>
        <taxon>Mucoromycota</taxon>
        <taxon>Glomeromycotina</taxon>
        <taxon>Glomeromycetes</taxon>
        <taxon>Diversisporales</taxon>
        <taxon>Acaulosporaceae</taxon>
        <taxon>Acaulospora</taxon>
    </lineage>
</organism>
<gene>
    <name evidence="1" type="ORF">AMORRO_LOCUS16447</name>
</gene>